<proteinExistence type="predicted"/>
<organism evidence="1 2">
    <name type="scientific">Polaribacter cellanae</name>
    <dbReference type="NCBI Taxonomy" id="2818493"/>
    <lineage>
        <taxon>Bacteria</taxon>
        <taxon>Pseudomonadati</taxon>
        <taxon>Bacteroidota</taxon>
        <taxon>Flavobacteriia</taxon>
        <taxon>Flavobacteriales</taxon>
        <taxon>Flavobacteriaceae</taxon>
    </lineage>
</organism>
<dbReference type="Proteomes" id="UP000663920">
    <property type="component" value="Chromosome"/>
</dbReference>
<protein>
    <submittedName>
        <fullName evidence="1">Uncharacterized protein</fullName>
    </submittedName>
</protein>
<reference evidence="1 2" key="1">
    <citation type="submission" date="2021-03" db="EMBL/GenBank/DDBJ databases">
        <title>Complete genome of Polaribacter_sp.SM13.</title>
        <authorList>
            <person name="Jeong S.W."/>
            <person name="Bae J.W."/>
        </authorList>
    </citation>
    <scope>NUCLEOTIDE SEQUENCE [LARGE SCALE GENOMIC DNA]</scope>
    <source>
        <strain evidence="1 2">SM13</strain>
    </source>
</reference>
<dbReference type="AlphaFoldDB" id="A0A975H649"/>
<name>A0A975H649_9FLAO</name>
<sequence length="197" mass="23367">MNKFLIFLIVIFSCKKEVYYYPSKSFFDENKPKEIIIENLSYGEIVDSLTNQIFKGKRHFIEIKDSNKIYKISPFTYTGGYIRERNGLYIRNDSLDLMKGMFPISDLSKYLKLHYENNDKEYYYAFSYKRAYIRLILERDDSSGKLKKILLNLVEVYNKTDIKNKDSIKLGIMLDYLLKPVFPLTPPLSPNEIIEEL</sequence>
<dbReference type="KEGG" id="pcea:J3359_14960"/>
<accession>A0A975H649</accession>
<evidence type="ECO:0000313" key="1">
    <source>
        <dbReference type="EMBL" id="QTE22096.1"/>
    </source>
</evidence>
<dbReference type="RefSeq" id="WP_208077755.1">
    <property type="nucleotide sequence ID" value="NZ_CP071869.1"/>
</dbReference>
<evidence type="ECO:0000313" key="2">
    <source>
        <dbReference type="Proteomes" id="UP000663920"/>
    </source>
</evidence>
<gene>
    <name evidence="1" type="ORF">J3359_14960</name>
</gene>
<dbReference type="EMBL" id="CP071869">
    <property type="protein sequence ID" value="QTE22096.1"/>
    <property type="molecule type" value="Genomic_DNA"/>
</dbReference>
<keyword evidence="2" id="KW-1185">Reference proteome</keyword>